<feature type="region of interest" description="Disordered" evidence="2">
    <location>
        <begin position="1"/>
        <end position="91"/>
    </location>
</feature>
<sequence>MADESAFDSPRPFRRERNLSNRNFAKRRSGRRISVESHSSVESFNLSAAESVNNASSASSAHENNSSAGGNDSHNHSTSSSSGSSGSHSFSVASSQLDYSYSVQSDTESAFYRASTRRMVPPPLPITGPPLDNDEPTTTTTNGDDGQPQTPDPALLGVRQKVNRFETLTAEQRILFKTGRHQLRQQNQQNNTHTRATTTTGVGGFSAASPGLWRVFPPATRRSTPETDSSVASRQSAASSFHTSIDEERSVDDVDEISDYAEDAQSHAAAVAEAEYVLPEEAHELREDAVPSPVPGYMPPTEHEQALSASVAELNFDDFGKVEKVRRAVSDDYARTMPKARAKKLVAEVECSGQIASKDFPRNYRSVPRPKTEIIGTKNHAVVDKCKSLYQPSEHEEETEAELRDKSSQHIKPILEELIKTEETYVENLRLGLENYGNIFARKDLPIGLRGKKYVLLGNIGQIYEFHAEEFLPMLHAYRRDLKRLFDEFQHYINNNSFYCYVIFTMNKQRSLKLCDTFKNYFKRIQNELDDKLGINSFLVQPIQRMARYPLLLQQFITTLFKHPDFEVKPLLESCCRLEKKMRTLLTTTNESEVINDIVECNEFNVFHQGKFRKVSDFSIIDHTLRRTYRGKVFIFDKCIIYTEIKGKHLIFHGRYPCEHIGILAKTKNFTLFYERRKQQECDFHAEPPVIEAWLELIREMVSSFAAEERQKLQDRYAREGEQQYRKPVSLTLFRDSNRFSSDSGIGNIWVLPKPEPESDASSNRTTWYAVN</sequence>
<evidence type="ECO:0000256" key="1">
    <source>
        <dbReference type="ARBA" id="ARBA00022658"/>
    </source>
</evidence>
<dbReference type="InterPro" id="IPR035899">
    <property type="entry name" value="DBL_dom_sf"/>
</dbReference>
<gene>
    <name evidence="4" type="primary">PLEKHG4B_2</name>
    <name evidence="4" type="ORF">g.44255</name>
</gene>
<dbReference type="PANTHER" id="PTHR22826">
    <property type="entry name" value="RHO GUANINE EXCHANGE FACTOR-RELATED"/>
    <property type="match status" value="1"/>
</dbReference>
<dbReference type="GO" id="GO:0005085">
    <property type="term" value="F:guanyl-nucleotide exchange factor activity"/>
    <property type="evidence" value="ECO:0007669"/>
    <property type="project" value="UniProtKB-KW"/>
</dbReference>
<dbReference type="InterPro" id="IPR051336">
    <property type="entry name" value="RhoGEF_Guanine_NuclExch_SF"/>
</dbReference>
<dbReference type="EMBL" id="GBXI01002032">
    <property type="protein sequence ID" value="JAD12260.1"/>
    <property type="molecule type" value="Transcribed_RNA"/>
</dbReference>
<evidence type="ECO:0000259" key="3">
    <source>
        <dbReference type="PROSITE" id="PS50010"/>
    </source>
</evidence>
<feature type="compositionally biased region" description="Low complexity" evidence="2">
    <location>
        <begin position="229"/>
        <end position="240"/>
    </location>
</feature>
<accession>A0A0A1XN10</accession>
<proteinExistence type="predicted"/>
<dbReference type="InterPro" id="IPR000219">
    <property type="entry name" value="DH_dom"/>
</dbReference>
<feature type="domain" description="DH" evidence="3">
    <location>
        <begin position="410"/>
        <end position="592"/>
    </location>
</feature>
<dbReference type="PANTHER" id="PTHR22826:SF209">
    <property type="entry name" value="DH DOMAIN-CONTAINING PROTEIN"/>
    <property type="match status" value="1"/>
</dbReference>
<name>A0A0A1XN10_ZEUCU</name>
<dbReference type="Pfam" id="PF00621">
    <property type="entry name" value="RhoGEF"/>
    <property type="match status" value="1"/>
</dbReference>
<protein>
    <submittedName>
        <fullName evidence="4">Pleckstrin homology domain-containing family G member 4B</fullName>
    </submittedName>
</protein>
<dbReference type="Gene3D" id="1.20.900.10">
    <property type="entry name" value="Dbl homology (DH) domain"/>
    <property type="match status" value="1"/>
</dbReference>
<dbReference type="SMART" id="SM00325">
    <property type="entry name" value="RhoGEF"/>
    <property type="match status" value="1"/>
</dbReference>
<feature type="region of interest" description="Disordered" evidence="2">
    <location>
        <begin position="184"/>
        <end position="251"/>
    </location>
</feature>
<feature type="compositionally biased region" description="Low complexity" evidence="2">
    <location>
        <begin position="45"/>
        <end position="91"/>
    </location>
</feature>
<reference evidence="4" key="1">
    <citation type="submission" date="2014-11" db="EMBL/GenBank/DDBJ databases">
        <authorList>
            <person name="Geib S."/>
        </authorList>
    </citation>
    <scope>NUCLEOTIDE SEQUENCE</scope>
</reference>
<reference evidence="4" key="2">
    <citation type="journal article" date="2015" name="Gigascience">
        <title>Reconstructing a comprehensive transcriptome assembly of a white-pupal translocated strain of the pest fruit fly Bactrocera cucurbitae.</title>
        <authorList>
            <person name="Sim S.B."/>
            <person name="Calla B."/>
            <person name="Hall B."/>
            <person name="DeRego T."/>
            <person name="Geib S.M."/>
        </authorList>
    </citation>
    <scope>NUCLEOTIDE SEQUENCE</scope>
</reference>
<dbReference type="SUPFAM" id="SSF50729">
    <property type="entry name" value="PH domain-like"/>
    <property type="match status" value="1"/>
</dbReference>
<evidence type="ECO:0000313" key="4">
    <source>
        <dbReference type="EMBL" id="JAD12260.1"/>
    </source>
</evidence>
<feature type="compositionally biased region" description="Polar residues" evidence="2">
    <location>
        <begin position="136"/>
        <end position="149"/>
    </location>
</feature>
<dbReference type="SUPFAM" id="SSF48065">
    <property type="entry name" value="DBL homology domain (DH-domain)"/>
    <property type="match status" value="1"/>
</dbReference>
<evidence type="ECO:0000256" key="2">
    <source>
        <dbReference type="SAM" id="MobiDB-lite"/>
    </source>
</evidence>
<dbReference type="PROSITE" id="PS50010">
    <property type="entry name" value="DH_2"/>
    <property type="match status" value="1"/>
</dbReference>
<dbReference type="GO" id="GO:0005737">
    <property type="term" value="C:cytoplasm"/>
    <property type="evidence" value="ECO:0007669"/>
    <property type="project" value="TreeGrafter"/>
</dbReference>
<dbReference type="AlphaFoldDB" id="A0A0A1XN10"/>
<feature type="region of interest" description="Disordered" evidence="2">
    <location>
        <begin position="113"/>
        <end position="155"/>
    </location>
</feature>
<keyword evidence="1" id="KW-0344">Guanine-nucleotide releasing factor</keyword>
<organism evidence="4">
    <name type="scientific">Zeugodacus cucurbitae</name>
    <name type="common">Melon fruit fly</name>
    <name type="synonym">Bactrocera cucurbitae</name>
    <dbReference type="NCBI Taxonomy" id="28588"/>
    <lineage>
        <taxon>Eukaryota</taxon>
        <taxon>Metazoa</taxon>
        <taxon>Ecdysozoa</taxon>
        <taxon>Arthropoda</taxon>
        <taxon>Hexapoda</taxon>
        <taxon>Insecta</taxon>
        <taxon>Pterygota</taxon>
        <taxon>Neoptera</taxon>
        <taxon>Endopterygota</taxon>
        <taxon>Diptera</taxon>
        <taxon>Brachycera</taxon>
        <taxon>Muscomorpha</taxon>
        <taxon>Tephritoidea</taxon>
        <taxon>Tephritidae</taxon>
        <taxon>Zeugodacus</taxon>
        <taxon>Zeugodacus</taxon>
    </lineage>
</organism>
<feature type="compositionally biased region" description="Low complexity" evidence="2">
    <location>
        <begin position="184"/>
        <end position="200"/>
    </location>
</feature>